<organism evidence="2 3">
    <name type="scientific">Nostoc minutum NIES-26</name>
    <dbReference type="NCBI Taxonomy" id="1844469"/>
    <lineage>
        <taxon>Bacteria</taxon>
        <taxon>Bacillati</taxon>
        <taxon>Cyanobacteriota</taxon>
        <taxon>Cyanophyceae</taxon>
        <taxon>Nostocales</taxon>
        <taxon>Nostocaceae</taxon>
        <taxon>Nostoc</taxon>
    </lineage>
</organism>
<name>A0A367RLD1_9NOSO</name>
<feature type="compositionally biased region" description="Polar residues" evidence="1">
    <location>
        <begin position="120"/>
        <end position="132"/>
    </location>
</feature>
<evidence type="ECO:0000313" key="3">
    <source>
        <dbReference type="Proteomes" id="UP000252107"/>
    </source>
</evidence>
<evidence type="ECO:0000256" key="1">
    <source>
        <dbReference type="SAM" id="MobiDB-lite"/>
    </source>
</evidence>
<feature type="region of interest" description="Disordered" evidence="1">
    <location>
        <begin position="111"/>
        <end position="135"/>
    </location>
</feature>
<proteinExistence type="predicted"/>
<protein>
    <submittedName>
        <fullName evidence="2">Uncharacterized protein</fullName>
    </submittedName>
</protein>
<gene>
    <name evidence="2" type="ORF">A6770_15565</name>
</gene>
<accession>A0A367RLD1</accession>
<reference evidence="2" key="1">
    <citation type="submission" date="2016-04" db="EMBL/GenBank/DDBJ databases">
        <authorList>
            <person name="Tabuchi Yagui T.R."/>
        </authorList>
    </citation>
    <scope>NUCLEOTIDE SEQUENCE [LARGE SCALE GENOMIC DNA]</scope>
    <source>
        <strain evidence="2">NIES-26</strain>
    </source>
</reference>
<evidence type="ECO:0000313" key="2">
    <source>
        <dbReference type="EMBL" id="RCJ36454.1"/>
    </source>
</evidence>
<dbReference type="Proteomes" id="UP000252107">
    <property type="component" value="Unassembled WGS sequence"/>
</dbReference>
<sequence>MVDNFRRYLFVSRYNLYAGLTLGCLQMQLGVICSIGIWTFSVAKSQAVQPHQNWKSASELIEQVTKANPESTEQHSKLKTLNLELSIPLPYRLELKPILIAAPENFNPGLRLPPALPKPLQNSNQPTTSTEPRTPDAVLESIDTDYRYDTDNFGQTNLFIEPTAQFRLRNGNKIFFKTGFDFFEQPGVESITNVPLQVGWQGKIGQVTLQTAAGVDIFNRLPTALNLNAKVELPISPAKVTPSGRLRSLVVLSGNLEQGPYKSNARTLDNQITAWRFGPDLYWQIDRDTSLFSSLRLGSYNDGNSEVQSFSRLERKFGQFSLAANLFTWNYDRDLERTSGYFSPQDFLVYNAEVAWEGDITKFLRCRLAANLGRQRLKGEFDNANTYQTRCTVKLSPNIEADLGYSFSNVRNQDTGESAYSGNSLAGQLRVKF</sequence>
<keyword evidence="3" id="KW-1185">Reference proteome</keyword>
<dbReference type="PROSITE" id="PS51257">
    <property type="entry name" value="PROKAR_LIPOPROTEIN"/>
    <property type="match status" value="1"/>
</dbReference>
<dbReference type="AlphaFoldDB" id="A0A367RLD1"/>
<comment type="caution">
    <text evidence="2">The sequence shown here is derived from an EMBL/GenBank/DDBJ whole genome shotgun (WGS) entry which is preliminary data.</text>
</comment>
<dbReference type="EMBL" id="LXQD01000142">
    <property type="protein sequence ID" value="RCJ36454.1"/>
    <property type="molecule type" value="Genomic_DNA"/>
</dbReference>